<organism evidence="2 3">
    <name type="scientific">Streptomyces ipomoeae 91-03</name>
    <dbReference type="NCBI Taxonomy" id="698759"/>
    <lineage>
        <taxon>Bacteria</taxon>
        <taxon>Bacillati</taxon>
        <taxon>Actinomycetota</taxon>
        <taxon>Actinomycetes</taxon>
        <taxon>Kitasatosporales</taxon>
        <taxon>Streptomycetaceae</taxon>
        <taxon>Streptomyces</taxon>
    </lineage>
</organism>
<feature type="region of interest" description="Disordered" evidence="1">
    <location>
        <begin position="1"/>
        <end position="38"/>
    </location>
</feature>
<protein>
    <submittedName>
        <fullName evidence="2">Uncharacterized protein</fullName>
    </submittedName>
</protein>
<evidence type="ECO:0000313" key="2">
    <source>
        <dbReference type="EMBL" id="EKX68402.1"/>
    </source>
</evidence>
<evidence type="ECO:0000313" key="3">
    <source>
        <dbReference type="Proteomes" id="UP000010411"/>
    </source>
</evidence>
<evidence type="ECO:0000256" key="1">
    <source>
        <dbReference type="SAM" id="MobiDB-lite"/>
    </source>
</evidence>
<feature type="compositionally biased region" description="Low complexity" evidence="1">
    <location>
        <begin position="18"/>
        <end position="31"/>
    </location>
</feature>
<dbReference type="EMBL" id="AEJC01000080">
    <property type="protein sequence ID" value="EKX68402.1"/>
    <property type="molecule type" value="Genomic_DNA"/>
</dbReference>
<dbReference type="AlphaFoldDB" id="L1L664"/>
<sequence>MAAHLTTSSHTPTYPYLAETSRAAEPAARPSSGTGRRG</sequence>
<dbReference type="PATRIC" id="fig|698759.3.peg.1042"/>
<accession>L1L664</accession>
<feature type="compositionally biased region" description="Polar residues" evidence="1">
    <location>
        <begin position="1"/>
        <end position="12"/>
    </location>
</feature>
<proteinExistence type="predicted"/>
<comment type="caution">
    <text evidence="2">The sequence shown here is derived from an EMBL/GenBank/DDBJ whole genome shotgun (WGS) entry which is preliminary data.</text>
</comment>
<gene>
    <name evidence="2" type="ORF">STRIP9103_03366</name>
</gene>
<keyword evidence="3" id="KW-1185">Reference proteome</keyword>
<dbReference type="Proteomes" id="UP000010411">
    <property type="component" value="Unassembled WGS sequence"/>
</dbReference>
<reference evidence="2 3" key="1">
    <citation type="submission" date="2012-11" db="EMBL/GenBank/DDBJ databases">
        <authorList>
            <person name="Huguet-Tapia J.C."/>
            <person name="Durkin A.S."/>
            <person name="Pettis G.S."/>
            <person name="Badger J.H."/>
        </authorList>
    </citation>
    <scope>NUCLEOTIDE SEQUENCE [LARGE SCALE GENOMIC DNA]</scope>
    <source>
        <strain evidence="2 3">91-03</strain>
    </source>
</reference>
<name>L1L664_9ACTN</name>